<dbReference type="STRING" id="996342.SAMN05443551_1082"/>
<keyword evidence="1" id="KW-0472">Membrane</keyword>
<dbReference type="EMBL" id="FQXC01000001">
    <property type="protein sequence ID" value="SHG94205.1"/>
    <property type="molecule type" value="Genomic_DNA"/>
</dbReference>
<evidence type="ECO:0000313" key="2">
    <source>
        <dbReference type="EMBL" id="SHG94205.1"/>
    </source>
</evidence>
<evidence type="ECO:0000256" key="1">
    <source>
        <dbReference type="SAM" id="Phobius"/>
    </source>
</evidence>
<keyword evidence="3" id="KW-1185">Reference proteome</keyword>
<name>A0A1M5NXL4_9RHOB</name>
<sequence length="71" mass="7755">MDILIWSGATLSFLGLCGLVYCIVRVAKARKSGMSDDDLRDEVKQVMPINLGALFVSVFGLMLVILGIFFS</sequence>
<gene>
    <name evidence="2" type="ORF">SAMN05443551_1082</name>
</gene>
<evidence type="ECO:0000313" key="3">
    <source>
        <dbReference type="Proteomes" id="UP000184221"/>
    </source>
</evidence>
<keyword evidence="1" id="KW-1133">Transmembrane helix</keyword>
<keyword evidence="1" id="KW-0812">Transmembrane</keyword>
<reference evidence="2 3" key="1">
    <citation type="submission" date="2016-11" db="EMBL/GenBank/DDBJ databases">
        <authorList>
            <person name="Jaros S."/>
            <person name="Januszkiewicz K."/>
            <person name="Wedrychowicz H."/>
        </authorList>
    </citation>
    <scope>NUCLEOTIDE SEQUENCE [LARGE SCALE GENOMIC DNA]</scope>
    <source>
        <strain evidence="2 3">DSM 29431</strain>
    </source>
</reference>
<feature type="transmembrane region" description="Helical" evidence="1">
    <location>
        <begin position="48"/>
        <end position="70"/>
    </location>
</feature>
<organism evidence="2 3">
    <name type="scientific">Marivita hallyeonensis</name>
    <dbReference type="NCBI Taxonomy" id="996342"/>
    <lineage>
        <taxon>Bacteria</taxon>
        <taxon>Pseudomonadati</taxon>
        <taxon>Pseudomonadota</taxon>
        <taxon>Alphaproteobacteria</taxon>
        <taxon>Rhodobacterales</taxon>
        <taxon>Roseobacteraceae</taxon>
        <taxon>Marivita</taxon>
    </lineage>
</organism>
<protein>
    <submittedName>
        <fullName evidence="2">Uncharacterized protein</fullName>
    </submittedName>
</protein>
<feature type="transmembrane region" description="Helical" evidence="1">
    <location>
        <begin position="6"/>
        <end position="27"/>
    </location>
</feature>
<dbReference type="Proteomes" id="UP000184221">
    <property type="component" value="Unassembled WGS sequence"/>
</dbReference>
<accession>A0A1M5NXL4</accession>
<dbReference type="AlphaFoldDB" id="A0A1M5NXL4"/>
<dbReference type="OrthoDB" id="7875737at2"/>
<proteinExistence type="predicted"/>
<dbReference type="RefSeq" id="WP_072776424.1">
    <property type="nucleotide sequence ID" value="NZ_FQXC01000001.1"/>
</dbReference>